<dbReference type="InterPro" id="IPR001387">
    <property type="entry name" value="Cro/C1-type_HTH"/>
</dbReference>
<reference evidence="3 4" key="1">
    <citation type="submission" date="2016-03" db="EMBL/GenBank/DDBJ databases">
        <title>Spore heat resistance.</title>
        <authorList>
            <person name="Boekhorst J."/>
            <person name="Berendsen E.M."/>
            <person name="Wells-Bennik M.H."/>
            <person name="Kuipers O.P."/>
        </authorList>
    </citation>
    <scope>NUCLEOTIDE SEQUENCE [LARGE SCALE GENOMIC DNA]</scope>
    <source>
        <strain evidence="3 4">GS8</strain>
    </source>
</reference>
<dbReference type="Proteomes" id="UP000773850">
    <property type="component" value="Unassembled WGS sequence"/>
</dbReference>
<proteinExistence type="predicted"/>
<keyword evidence="1" id="KW-0238">DNA-binding</keyword>
<accession>A0ABQ7HAT1</accession>
<organism evidence="3 4">
    <name type="scientific">Geobacillus stearothermophilus</name>
    <name type="common">Bacillus stearothermophilus</name>
    <dbReference type="NCBI Taxonomy" id="1422"/>
    <lineage>
        <taxon>Bacteria</taxon>
        <taxon>Bacillati</taxon>
        <taxon>Bacillota</taxon>
        <taxon>Bacilli</taxon>
        <taxon>Bacillales</taxon>
        <taxon>Anoxybacillaceae</taxon>
        <taxon>Geobacillus</taxon>
    </lineage>
</organism>
<keyword evidence="4" id="KW-1185">Reference proteome</keyword>
<dbReference type="SUPFAM" id="SSF47413">
    <property type="entry name" value="lambda repressor-like DNA-binding domains"/>
    <property type="match status" value="1"/>
</dbReference>
<dbReference type="InterPro" id="IPR050807">
    <property type="entry name" value="TransReg_Diox_bact_type"/>
</dbReference>
<evidence type="ECO:0000256" key="1">
    <source>
        <dbReference type="ARBA" id="ARBA00023125"/>
    </source>
</evidence>
<dbReference type="PROSITE" id="PS50943">
    <property type="entry name" value="HTH_CROC1"/>
    <property type="match status" value="1"/>
</dbReference>
<gene>
    <name evidence="3" type="ORF">GS8_3350</name>
</gene>
<dbReference type="Pfam" id="PF01381">
    <property type="entry name" value="HTH_3"/>
    <property type="match status" value="1"/>
</dbReference>
<feature type="domain" description="HTH cro/C1-type" evidence="2">
    <location>
        <begin position="7"/>
        <end position="61"/>
    </location>
</feature>
<dbReference type="Gene3D" id="1.10.260.40">
    <property type="entry name" value="lambda repressor-like DNA-binding domains"/>
    <property type="match status" value="1"/>
</dbReference>
<sequence>MSFGSNVRYFRVKRGLTLKDLSEQLNVSINYLSKLEQDKAKIRPDFLPLLCSALKIEINDLYKDHEQNVFKGN</sequence>
<dbReference type="RefSeq" id="WP_121678370.1">
    <property type="nucleotide sequence ID" value="NZ_RCTG01000086.1"/>
</dbReference>
<dbReference type="SMART" id="SM00530">
    <property type="entry name" value="HTH_XRE"/>
    <property type="match status" value="1"/>
</dbReference>
<protein>
    <recommendedName>
        <fullName evidence="2">HTH cro/C1-type domain-containing protein</fullName>
    </recommendedName>
</protein>
<evidence type="ECO:0000313" key="4">
    <source>
        <dbReference type="Proteomes" id="UP000773850"/>
    </source>
</evidence>
<dbReference type="CDD" id="cd00093">
    <property type="entry name" value="HTH_XRE"/>
    <property type="match status" value="1"/>
</dbReference>
<name>A0ABQ7HAT1_GEOSE</name>
<dbReference type="InterPro" id="IPR010982">
    <property type="entry name" value="Lambda_DNA-bd_dom_sf"/>
</dbReference>
<evidence type="ECO:0000259" key="2">
    <source>
        <dbReference type="PROSITE" id="PS50943"/>
    </source>
</evidence>
<comment type="caution">
    <text evidence="3">The sequence shown here is derived from an EMBL/GenBank/DDBJ whole genome shotgun (WGS) entry which is preliminary data.</text>
</comment>
<dbReference type="EMBL" id="LUCS01000042">
    <property type="protein sequence ID" value="KAF6509298.1"/>
    <property type="molecule type" value="Genomic_DNA"/>
</dbReference>
<evidence type="ECO:0000313" key="3">
    <source>
        <dbReference type="EMBL" id="KAF6509298.1"/>
    </source>
</evidence>
<dbReference type="PANTHER" id="PTHR46797">
    <property type="entry name" value="HTH-TYPE TRANSCRIPTIONAL REGULATOR"/>
    <property type="match status" value="1"/>
</dbReference>
<dbReference type="PANTHER" id="PTHR46797:SF1">
    <property type="entry name" value="METHYLPHOSPHONATE SYNTHASE"/>
    <property type="match status" value="1"/>
</dbReference>